<comment type="caution">
    <text evidence="2">The sequence shown here is derived from an EMBL/GenBank/DDBJ whole genome shotgun (WGS) entry which is preliminary data.</text>
</comment>
<dbReference type="InterPro" id="IPR016181">
    <property type="entry name" value="Acyl_CoA_acyltransferase"/>
</dbReference>
<accession>A0A926N7K7</accession>
<dbReference type="Proteomes" id="UP000661691">
    <property type="component" value="Unassembled WGS sequence"/>
</dbReference>
<dbReference type="RefSeq" id="WP_191141582.1">
    <property type="nucleotide sequence ID" value="NZ_JACXAH010000004.1"/>
</dbReference>
<keyword evidence="3" id="KW-1185">Reference proteome</keyword>
<evidence type="ECO:0000313" key="2">
    <source>
        <dbReference type="EMBL" id="MBD1371496.1"/>
    </source>
</evidence>
<reference evidence="2" key="1">
    <citation type="submission" date="2020-09" db="EMBL/GenBank/DDBJ databases">
        <title>A novel bacterium of genus Hazenella, isolated from South China Sea.</title>
        <authorList>
            <person name="Huang H."/>
            <person name="Mo K."/>
            <person name="Hu Y."/>
        </authorList>
    </citation>
    <scope>NUCLEOTIDE SEQUENCE</scope>
    <source>
        <strain evidence="2">IB182357</strain>
    </source>
</reference>
<sequence length="112" mass="13307">MNTFVPELSLSQYMATMEQIFFVLTLEDGSWMAMATIAIRTDFSNSRYMWISELVVLPQYRSQGLGKILMEHIRKYAIQQQSKKLILYAGLQREQAHRFWTHHMGYVFKHEL</sequence>
<dbReference type="InterPro" id="IPR000182">
    <property type="entry name" value="GNAT_dom"/>
</dbReference>
<dbReference type="EMBL" id="JACXAH010000004">
    <property type="protein sequence ID" value="MBD1371496.1"/>
    <property type="molecule type" value="Genomic_DNA"/>
</dbReference>
<proteinExistence type="predicted"/>
<dbReference type="GO" id="GO:0016747">
    <property type="term" value="F:acyltransferase activity, transferring groups other than amino-acyl groups"/>
    <property type="evidence" value="ECO:0007669"/>
    <property type="project" value="InterPro"/>
</dbReference>
<feature type="domain" description="N-acetyltransferase" evidence="1">
    <location>
        <begin position="1"/>
        <end position="112"/>
    </location>
</feature>
<evidence type="ECO:0000259" key="1">
    <source>
        <dbReference type="PROSITE" id="PS51186"/>
    </source>
</evidence>
<dbReference type="AlphaFoldDB" id="A0A926N7K7"/>
<evidence type="ECO:0000313" key="3">
    <source>
        <dbReference type="Proteomes" id="UP000661691"/>
    </source>
</evidence>
<dbReference type="CDD" id="cd04301">
    <property type="entry name" value="NAT_SF"/>
    <property type="match status" value="1"/>
</dbReference>
<organism evidence="2 3">
    <name type="scientific">Polycladospora coralii</name>
    <dbReference type="NCBI Taxonomy" id="2771432"/>
    <lineage>
        <taxon>Bacteria</taxon>
        <taxon>Bacillati</taxon>
        <taxon>Bacillota</taxon>
        <taxon>Bacilli</taxon>
        <taxon>Bacillales</taxon>
        <taxon>Thermoactinomycetaceae</taxon>
        <taxon>Polycladospora</taxon>
    </lineage>
</organism>
<name>A0A926N7K7_9BACL</name>
<protein>
    <submittedName>
        <fullName evidence="2">GNAT family N-acetyltransferase</fullName>
    </submittedName>
</protein>
<dbReference type="PROSITE" id="PS51186">
    <property type="entry name" value="GNAT"/>
    <property type="match status" value="1"/>
</dbReference>
<dbReference type="Gene3D" id="3.40.630.30">
    <property type="match status" value="1"/>
</dbReference>
<gene>
    <name evidence="2" type="ORF">IC620_03890</name>
</gene>
<dbReference type="Pfam" id="PF00583">
    <property type="entry name" value="Acetyltransf_1"/>
    <property type="match status" value="1"/>
</dbReference>
<dbReference type="SUPFAM" id="SSF55729">
    <property type="entry name" value="Acyl-CoA N-acyltransferases (Nat)"/>
    <property type="match status" value="1"/>
</dbReference>